<dbReference type="PANTHER" id="PTHR43861:SF1">
    <property type="entry name" value="TRANS-ACONITATE 2-METHYLTRANSFERASE"/>
    <property type="match status" value="1"/>
</dbReference>
<accession>A0AAE4AUE4</accession>
<name>A0AAE4AUE4_9HYPH</name>
<evidence type="ECO:0000259" key="3">
    <source>
        <dbReference type="Pfam" id="PF13649"/>
    </source>
</evidence>
<evidence type="ECO:0000256" key="2">
    <source>
        <dbReference type="ARBA" id="ARBA00022679"/>
    </source>
</evidence>
<feature type="domain" description="Methyltransferase" evidence="3">
    <location>
        <begin position="44"/>
        <end position="137"/>
    </location>
</feature>
<keyword evidence="2" id="KW-0808">Transferase</keyword>
<protein>
    <submittedName>
        <fullName evidence="4">Ubiquinone/menaquinone biosynthesis C-methylase UbiE</fullName>
    </submittedName>
</protein>
<dbReference type="CDD" id="cd02440">
    <property type="entry name" value="AdoMet_MTases"/>
    <property type="match status" value="1"/>
</dbReference>
<dbReference type="GO" id="GO:0032259">
    <property type="term" value="P:methylation"/>
    <property type="evidence" value="ECO:0007669"/>
    <property type="project" value="UniProtKB-KW"/>
</dbReference>
<dbReference type="RefSeq" id="WP_306887255.1">
    <property type="nucleotide sequence ID" value="NZ_JAUSUL010000005.1"/>
</dbReference>
<keyword evidence="4" id="KW-0830">Ubiquinone</keyword>
<dbReference type="GO" id="GO:0008168">
    <property type="term" value="F:methyltransferase activity"/>
    <property type="evidence" value="ECO:0007669"/>
    <property type="project" value="UniProtKB-KW"/>
</dbReference>
<keyword evidence="1" id="KW-0489">Methyltransferase</keyword>
<dbReference type="SUPFAM" id="SSF53335">
    <property type="entry name" value="S-adenosyl-L-methionine-dependent methyltransferases"/>
    <property type="match status" value="1"/>
</dbReference>
<gene>
    <name evidence="4" type="ORF">J2S73_003822</name>
</gene>
<dbReference type="EMBL" id="JAUSUL010000005">
    <property type="protein sequence ID" value="MDQ0317338.1"/>
    <property type="molecule type" value="Genomic_DNA"/>
</dbReference>
<proteinExistence type="predicted"/>
<sequence length="209" mass="22299">MAPDSETFWDRQARKYARRPVADMASYDHTMERTRAHLAGADSVVELGCGTGTTALRLADCVGHITATDISSEMIAIAREKAAKQGATNATFAHADVFSALADGPPRDAVLAFNLFHLTEDPAEAIRAVHDALKPGGLFVSKTVCLGDRPGVLRVVIPVMKAIGMAPKAVAFLKVAELDRTIAEAGFEILETGVFPKSPPARFVVARKT</sequence>
<dbReference type="PANTHER" id="PTHR43861">
    <property type="entry name" value="TRANS-ACONITATE 2-METHYLTRANSFERASE-RELATED"/>
    <property type="match status" value="1"/>
</dbReference>
<evidence type="ECO:0000256" key="1">
    <source>
        <dbReference type="ARBA" id="ARBA00022603"/>
    </source>
</evidence>
<dbReference type="InterPro" id="IPR029063">
    <property type="entry name" value="SAM-dependent_MTases_sf"/>
</dbReference>
<organism evidence="4 5">
    <name type="scientific">Amorphus orientalis</name>
    <dbReference type="NCBI Taxonomy" id="649198"/>
    <lineage>
        <taxon>Bacteria</taxon>
        <taxon>Pseudomonadati</taxon>
        <taxon>Pseudomonadota</taxon>
        <taxon>Alphaproteobacteria</taxon>
        <taxon>Hyphomicrobiales</taxon>
        <taxon>Amorphaceae</taxon>
        <taxon>Amorphus</taxon>
    </lineage>
</organism>
<keyword evidence="5" id="KW-1185">Reference proteome</keyword>
<dbReference type="Proteomes" id="UP001229244">
    <property type="component" value="Unassembled WGS sequence"/>
</dbReference>
<reference evidence="4" key="1">
    <citation type="submission" date="2023-07" db="EMBL/GenBank/DDBJ databases">
        <title>Genomic Encyclopedia of Type Strains, Phase IV (KMG-IV): sequencing the most valuable type-strain genomes for metagenomic binning, comparative biology and taxonomic classification.</title>
        <authorList>
            <person name="Goeker M."/>
        </authorList>
    </citation>
    <scope>NUCLEOTIDE SEQUENCE</scope>
    <source>
        <strain evidence="4">DSM 21202</strain>
    </source>
</reference>
<evidence type="ECO:0000313" key="5">
    <source>
        <dbReference type="Proteomes" id="UP001229244"/>
    </source>
</evidence>
<evidence type="ECO:0000313" key="4">
    <source>
        <dbReference type="EMBL" id="MDQ0317338.1"/>
    </source>
</evidence>
<dbReference type="InterPro" id="IPR041698">
    <property type="entry name" value="Methyltransf_25"/>
</dbReference>
<comment type="caution">
    <text evidence="4">The sequence shown here is derived from an EMBL/GenBank/DDBJ whole genome shotgun (WGS) entry which is preliminary data.</text>
</comment>
<dbReference type="AlphaFoldDB" id="A0AAE4AUE4"/>
<dbReference type="Gene3D" id="3.40.50.150">
    <property type="entry name" value="Vaccinia Virus protein VP39"/>
    <property type="match status" value="1"/>
</dbReference>
<dbReference type="Pfam" id="PF13649">
    <property type="entry name" value="Methyltransf_25"/>
    <property type="match status" value="1"/>
</dbReference>